<gene>
    <name evidence="6" type="ORF">O4H49_00295</name>
</gene>
<proteinExistence type="inferred from homology"/>
<dbReference type="InterPro" id="IPR036388">
    <property type="entry name" value="WH-like_DNA-bd_sf"/>
</dbReference>
<protein>
    <submittedName>
        <fullName evidence="6">LysR family transcriptional regulator</fullName>
    </submittedName>
</protein>
<evidence type="ECO:0000259" key="5">
    <source>
        <dbReference type="PROSITE" id="PS50931"/>
    </source>
</evidence>
<dbReference type="Pfam" id="PF03466">
    <property type="entry name" value="LysR_substrate"/>
    <property type="match status" value="1"/>
</dbReference>
<keyword evidence="7" id="KW-1185">Reference proteome</keyword>
<dbReference type="PANTHER" id="PTHR30579">
    <property type="entry name" value="TRANSCRIPTIONAL REGULATOR"/>
    <property type="match status" value="1"/>
</dbReference>
<evidence type="ECO:0000256" key="3">
    <source>
        <dbReference type="ARBA" id="ARBA00023125"/>
    </source>
</evidence>
<dbReference type="Pfam" id="PF00126">
    <property type="entry name" value="HTH_1"/>
    <property type="match status" value="1"/>
</dbReference>
<dbReference type="SUPFAM" id="SSF46785">
    <property type="entry name" value="Winged helix' DNA-binding domain"/>
    <property type="match status" value="1"/>
</dbReference>
<dbReference type="SUPFAM" id="SSF53850">
    <property type="entry name" value="Periplasmic binding protein-like II"/>
    <property type="match status" value="1"/>
</dbReference>
<dbReference type="RefSeq" id="WP_269421408.1">
    <property type="nucleotide sequence ID" value="NZ_JAPWGY010000001.1"/>
</dbReference>
<dbReference type="PRINTS" id="PR00039">
    <property type="entry name" value="HTHLYSR"/>
</dbReference>
<dbReference type="PANTHER" id="PTHR30579:SF8">
    <property type="entry name" value="HTH-TYPE TRANSCRIPTIONAL REGULATOR HDFR"/>
    <property type="match status" value="1"/>
</dbReference>
<reference evidence="6" key="1">
    <citation type="submission" date="2022-12" db="EMBL/GenBank/DDBJ databases">
        <title>Bacterial isolates from different developmental stages of Nematostella vectensis.</title>
        <authorList>
            <person name="Fraune S."/>
        </authorList>
    </citation>
    <scope>NUCLEOTIDE SEQUENCE</scope>
    <source>
        <strain evidence="6">G21630-S1</strain>
    </source>
</reference>
<keyword evidence="3" id="KW-0238">DNA-binding</keyword>
<name>A0ABT4LDK6_9PROT</name>
<accession>A0ABT4LDK6</accession>
<dbReference type="InterPro" id="IPR036390">
    <property type="entry name" value="WH_DNA-bd_sf"/>
</dbReference>
<keyword evidence="2" id="KW-0805">Transcription regulation</keyword>
<evidence type="ECO:0000256" key="4">
    <source>
        <dbReference type="ARBA" id="ARBA00023163"/>
    </source>
</evidence>
<dbReference type="Proteomes" id="UP001069802">
    <property type="component" value="Unassembled WGS sequence"/>
</dbReference>
<dbReference type="PROSITE" id="PS50931">
    <property type="entry name" value="HTH_LYSR"/>
    <property type="match status" value="1"/>
</dbReference>
<comment type="caution">
    <text evidence="6">The sequence shown here is derived from an EMBL/GenBank/DDBJ whole genome shotgun (WGS) entry which is preliminary data.</text>
</comment>
<dbReference type="InterPro" id="IPR005119">
    <property type="entry name" value="LysR_subst-bd"/>
</dbReference>
<organism evidence="6 7">
    <name type="scientific">Kiloniella laminariae</name>
    <dbReference type="NCBI Taxonomy" id="454162"/>
    <lineage>
        <taxon>Bacteria</taxon>
        <taxon>Pseudomonadati</taxon>
        <taxon>Pseudomonadota</taxon>
        <taxon>Alphaproteobacteria</taxon>
        <taxon>Rhodospirillales</taxon>
        <taxon>Kiloniellaceae</taxon>
        <taxon>Kiloniella</taxon>
    </lineage>
</organism>
<dbReference type="InterPro" id="IPR050176">
    <property type="entry name" value="LTTR"/>
</dbReference>
<dbReference type="Gene3D" id="3.40.190.10">
    <property type="entry name" value="Periplasmic binding protein-like II"/>
    <property type="match status" value="2"/>
</dbReference>
<sequence>MNLTHLETFLEIAETGNFNKAAENLHVTQSTVSARVKALEDSLGRSLFKRNHNGVELSPAGRQLQRYTASMLRLWKQARHEVCLPPGLNATLALSSQFSLWSRLILHWMPWMRQHAPDVALRLDTNYSNAMMRQLSDGVLDIGVMYSPRQIPGLRIEKLLEEQLVMVSTSPLNEPDDWRKDYILVDWGDVFRNIHNEHFPDMATPPIYVGLGDLGLRYILENGGSGYFPMRVVRPHLQIGELFLVPDTPTIQRPAYMVYAKSSNNKALVDQALDGLRIIAASESEE</sequence>
<keyword evidence="4" id="KW-0804">Transcription</keyword>
<evidence type="ECO:0000256" key="1">
    <source>
        <dbReference type="ARBA" id="ARBA00009437"/>
    </source>
</evidence>
<dbReference type="InterPro" id="IPR000847">
    <property type="entry name" value="LysR_HTH_N"/>
</dbReference>
<evidence type="ECO:0000313" key="7">
    <source>
        <dbReference type="Proteomes" id="UP001069802"/>
    </source>
</evidence>
<dbReference type="Gene3D" id="1.10.10.10">
    <property type="entry name" value="Winged helix-like DNA-binding domain superfamily/Winged helix DNA-binding domain"/>
    <property type="match status" value="1"/>
</dbReference>
<evidence type="ECO:0000313" key="6">
    <source>
        <dbReference type="EMBL" id="MCZ4279193.1"/>
    </source>
</evidence>
<dbReference type="EMBL" id="JAPWGY010000001">
    <property type="protein sequence ID" value="MCZ4279193.1"/>
    <property type="molecule type" value="Genomic_DNA"/>
</dbReference>
<evidence type="ECO:0000256" key="2">
    <source>
        <dbReference type="ARBA" id="ARBA00023015"/>
    </source>
</evidence>
<feature type="domain" description="HTH lysR-type" evidence="5">
    <location>
        <begin position="1"/>
        <end position="58"/>
    </location>
</feature>
<comment type="similarity">
    <text evidence="1">Belongs to the LysR transcriptional regulatory family.</text>
</comment>